<comment type="subcellular location">
    <subcellularLocation>
        <location evidence="1 9 10">Nucleus</location>
    </subcellularLocation>
</comment>
<dbReference type="GO" id="GO:0003677">
    <property type="term" value="F:DNA binding"/>
    <property type="evidence" value="ECO:0007669"/>
    <property type="project" value="UniProtKB-UniRule"/>
</dbReference>
<keyword evidence="8 9" id="KW-0539">Nucleus</keyword>
<dbReference type="Pfam" id="PF01852">
    <property type="entry name" value="START"/>
    <property type="match status" value="1"/>
</dbReference>
<evidence type="ECO:0008006" key="17">
    <source>
        <dbReference type="Google" id="ProtNLM"/>
    </source>
</evidence>
<evidence type="ECO:0000256" key="3">
    <source>
        <dbReference type="ARBA" id="ARBA00023015"/>
    </source>
</evidence>
<evidence type="ECO:0000259" key="14">
    <source>
        <dbReference type="PROSITE" id="PS50848"/>
    </source>
</evidence>
<dbReference type="InterPro" id="IPR023393">
    <property type="entry name" value="START-like_dom_sf"/>
</dbReference>
<accession>A0A5J9VFH7</accession>
<dbReference type="FunFam" id="1.10.10.60:FF:000229">
    <property type="entry name" value="Homeobox-leucine zipper protein HDG1"/>
    <property type="match status" value="1"/>
</dbReference>
<dbReference type="InterPro" id="IPR042160">
    <property type="entry name" value="HD-Zip_IV"/>
</dbReference>
<dbReference type="PROSITE" id="PS50071">
    <property type="entry name" value="HOMEOBOX_2"/>
    <property type="match status" value="1"/>
</dbReference>
<dbReference type="CDD" id="cd08875">
    <property type="entry name" value="START_ArGLABRA2_like"/>
    <property type="match status" value="1"/>
</dbReference>
<evidence type="ECO:0000256" key="12">
    <source>
        <dbReference type="SAM" id="MobiDB-lite"/>
    </source>
</evidence>
<dbReference type="InterPro" id="IPR001356">
    <property type="entry name" value="HD"/>
</dbReference>
<dbReference type="SUPFAM" id="SSF46689">
    <property type="entry name" value="Homeodomain-like"/>
    <property type="match status" value="1"/>
</dbReference>
<keyword evidence="16" id="KW-1185">Reference proteome</keyword>
<keyword evidence="5 9" id="KW-0238">DNA-binding</keyword>
<evidence type="ECO:0000256" key="6">
    <source>
        <dbReference type="ARBA" id="ARBA00023155"/>
    </source>
</evidence>
<dbReference type="OrthoDB" id="6159439at2759"/>
<dbReference type="SMART" id="SM00234">
    <property type="entry name" value="START"/>
    <property type="match status" value="1"/>
</dbReference>
<feature type="region of interest" description="Disordered" evidence="12">
    <location>
        <begin position="458"/>
        <end position="478"/>
    </location>
</feature>
<dbReference type="Proteomes" id="UP000324897">
    <property type="component" value="Unassembled WGS sequence"/>
</dbReference>
<comment type="similarity">
    <text evidence="2">Belongs to the HD-ZIP homeobox family. Class IV subfamily.</text>
</comment>
<dbReference type="InterPro" id="IPR057993">
    <property type="entry name" value="HD-Zip_IV_C"/>
</dbReference>
<dbReference type="Gene3D" id="6.10.140.1620">
    <property type="match status" value="1"/>
</dbReference>
<feature type="compositionally biased region" description="Acidic residues" evidence="12">
    <location>
        <begin position="197"/>
        <end position="206"/>
    </location>
</feature>
<dbReference type="Pfam" id="PF00046">
    <property type="entry name" value="Homeodomain"/>
    <property type="match status" value="1"/>
</dbReference>
<protein>
    <recommendedName>
        <fullName evidence="17">Homeobox domain-containing protein</fullName>
    </recommendedName>
</protein>
<dbReference type="Pfam" id="PF25797">
    <property type="entry name" value="PDF2_C"/>
    <property type="match status" value="1"/>
</dbReference>
<organism evidence="15 16">
    <name type="scientific">Eragrostis curvula</name>
    <name type="common">weeping love grass</name>
    <dbReference type="NCBI Taxonomy" id="38414"/>
    <lineage>
        <taxon>Eukaryota</taxon>
        <taxon>Viridiplantae</taxon>
        <taxon>Streptophyta</taxon>
        <taxon>Embryophyta</taxon>
        <taxon>Tracheophyta</taxon>
        <taxon>Spermatophyta</taxon>
        <taxon>Magnoliopsida</taxon>
        <taxon>Liliopsida</taxon>
        <taxon>Poales</taxon>
        <taxon>Poaceae</taxon>
        <taxon>PACMAD clade</taxon>
        <taxon>Chloridoideae</taxon>
        <taxon>Eragrostideae</taxon>
        <taxon>Eragrostidinae</taxon>
        <taxon>Eragrostis</taxon>
    </lineage>
</organism>
<dbReference type="Gene3D" id="3.30.530.20">
    <property type="match status" value="1"/>
</dbReference>
<reference evidence="15 16" key="1">
    <citation type="journal article" date="2019" name="Sci. Rep.">
        <title>A high-quality genome of Eragrostis curvula grass provides insights into Poaceae evolution and supports new strategies to enhance forage quality.</title>
        <authorList>
            <person name="Carballo J."/>
            <person name="Santos B.A.C.M."/>
            <person name="Zappacosta D."/>
            <person name="Garbus I."/>
            <person name="Selva J.P."/>
            <person name="Gallo C.A."/>
            <person name="Diaz A."/>
            <person name="Albertini E."/>
            <person name="Caccamo M."/>
            <person name="Echenique V."/>
        </authorList>
    </citation>
    <scope>NUCLEOTIDE SEQUENCE [LARGE SCALE GENOMIC DNA]</scope>
    <source>
        <strain evidence="16">cv. Victoria</strain>
        <tissue evidence="15">Leaf</tissue>
    </source>
</reference>
<dbReference type="AlphaFoldDB" id="A0A5J9VFH7"/>
<sequence>MDAEAGSEAGTQQQQQQAAAVASTSSGATVPFDRSSSRLGAPGAESFDGASEYVALTRLVDFAQPWRELKDLRSQLNEAANCCEKAFLNTEKKKLILESTKSYICDAVVAVIDHLGTVSSKLEHKIEEKTDTTQMEQKLNFMKQIVMSNIKQFYDRKVDIKRSETHAFGIFTVSKSADMHVFRAAGAFAGNAPASPEGEEVEEGDEGGGGIRGGLRFGDAAEISSENTGPAASQSGGGSGDEGGHGDGGDRKRRKSYHRHTTEQIRVMEAMFKESPHPDEKQRQQLSKELGLSARQVKFWFQNRRTQIKERQENSLLRSEMDKLQEENRAMRELIKKPSPCPSCGVASGNEEHLLRLENAKLKAEIESLRGTLASPAADAVASPTSPCAIQTNKASSLDDYVAGGLLGLDKARILELAVRAMDELTAMCSAGEPLWVRSVETGRDVLNYDEYVRLFPHDDDDPETGGPGGRLRRQGRPGLCTSRRRSLCVPSWMWYVYRRFSDSLTRSNQWKELFPSMVSNASTLSVIRAGEDGGQDGVVQLMFAELQMLTPLVPTREFCFLRYCKKLGAEKWATVDVSFDKAEPGAQKSSTVCECLKKPSGCIIEEQTNGHCKVTWVEHTKCRSATVPSLYRAATASGLAFGARRWLAALQLQCERMVFSVATNIPTRDSNGVATMAGRRSVLKLAQRMTSSLCRGIGASRGTTWSKAPNGGGDVRVMSRTNTGDPGEPQGLIACAVLSTWLPVSPTVLLDLLRDETRRHEWDVMLTGRAVQSCVSVTKGKDRGNSVTIYASFSSLSLAAKSSAEEQDGKWIIQDSCVGPCESIVAYAPVDAATLRPVVDGHDSSGVAVLPCGFAVTPDGLDSKPAVITSSKDDDGRAAGSLVTVAFQALAGAPPTDDALPADSVAKVTGLVACVLGNIKKALGCEDS</sequence>
<dbReference type="SUPFAM" id="SSF55961">
    <property type="entry name" value="Bet v1-like"/>
    <property type="match status" value="2"/>
</dbReference>
<dbReference type="EMBL" id="RWGY01000009">
    <property type="protein sequence ID" value="TVU35032.1"/>
    <property type="molecule type" value="Genomic_DNA"/>
</dbReference>
<dbReference type="SMART" id="SM00389">
    <property type="entry name" value="HOX"/>
    <property type="match status" value="1"/>
</dbReference>
<feature type="compositionally biased region" description="Low complexity" evidence="12">
    <location>
        <begin position="1"/>
        <end position="30"/>
    </location>
</feature>
<dbReference type="PANTHER" id="PTHR45654">
    <property type="entry name" value="HOMEOBOX-LEUCINE ZIPPER PROTEIN MERISTEM L1"/>
    <property type="match status" value="1"/>
</dbReference>
<name>A0A5J9VFH7_9POAL</name>
<dbReference type="InterPro" id="IPR009057">
    <property type="entry name" value="Homeodomain-like_sf"/>
</dbReference>
<keyword evidence="4 11" id="KW-0175">Coiled coil</keyword>
<feature type="compositionally biased region" description="Gly residues" evidence="12">
    <location>
        <begin position="207"/>
        <end position="216"/>
    </location>
</feature>
<evidence type="ECO:0000259" key="13">
    <source>
        <dbReference type="PROSITE" id="PS50071"/>
    </source>
</evidence>
<dbReference type="GO" id="GO:0000981">
    <property type="term" value="F:DNA-binding transcription factor activity, RNA polymerase II-specific"/>
    <property type="evidence" value="ECO:0007669"/>
    <property type="project" value="InterPro"/>
</dbReference>
<dbReference type="InterPro" id="IPR002913">
    <property type="entry name" value="START_lipid-bd_dom"/>
</dbReference>
<comment type="caution">
    <text evidence="15">The sequence shown here is derived from an EMBL/GenBank/DDBJ whole genome shotgun (WGS) entry which is preliminary data.</text>
</comment>
<dbReference type="Gramene" id="TVU35032">
    <property type="protein sequence ID" value="TVU35032"/>
    <property type="gene ID" value="EJB05_16898"/>
</dbReference>
<evidence type="ECO:0000256" key="8">
    <source>
        <dbReference type="ARBA" id="ARBA00023242"/>
    </source>
</evidence>
<keyword evidence="3" id="KW-0805">Transcription regulation</keyword>
<evidence type="ECO:0000256" key="10">
    <source>
        <dbReference type="RuleBase" id="RU000682"/>
    </source>
</evidence>
<feature type="region of interest" description="Disordered" evidence="12">
    <location>
        <begin position="189"/>
        <end position="261"/>
    </location>
</feature>
<evidence type="ECO:0000256" key="9">
    <source>
        <dbReference type="PROSITE-ProRule" id="PRU00108"/>
    </source>
</evidence>
<keyword evidence="7" id="KW-0804">Transcription</keyword>
<evidence type="ECO:0000256" key="7">
    <source>
        <dbReference type="ARBA" id="ARBA00023163"/>
    </source>
</evidence>
<feature type="coiled-coil region" evidence="11">
    <location>
        <begin position="307"/>
        <end position="337"/>
    </location>
</feature>
<feature type="region of interest" description="Disordered" evidence="12">
    <location>
        <begin position="1"/>
        <end position="41"/>
    </location>
</feature>
<dbReference type="PANTHER" id="PTHR45654:SF24">
    <property type="entry name" value="HOMEOBOX-LEUCINE ZIPPER PROTEIN GLABRA 2"/>
    <property type="match status" value="1"/>
</dbReference>
<dbReference type="GO" id="GO:0005634">
    <property type="term" value="C:nucleus"/>
    <property type="evidence" value="ECO:0007669"/>
    <property type="project" value="UniProtKB-SubCell"/>
</dbReference>
<feature type="domain" description="START" evidence="14">
    <location>
        <begin position="407"/>
        <end position="660"/>
    </location>
</feature>
<dbReference type="GO" id="GO:0008289">
    <property type="term" value="F:lipid binding"/>
    <property type="evidence" value="ECO:0007669"/>
    <property type="project" value="InterPro"/>
</dbReference>
<evidence type="ECO:0000256" key="4">
    <source>
        <dbReference type="ARBA" id="ARBA00023054"/>
    </source>
</evidence>
<evidence type="ECO:0000256" key="5">
    <source>
        <dbReference type="ARBA" id="ARBA00023125"/>
    </source>
</evidence>
<dbReference type="Gene3D" id="1.10.10.60">
    <property type="entry name" value="Homeodomain-like"/>
    <property type="match status" value="1"/>
</dbReference>
<gene>
    <name evidence="15" type="ORF">EJB05_16898</name>
</gene>
<keyword evidence="6 9" id="KW-0371">Homeobox</keyword>
<feature type="non-terminal residue" evidence="15">
    <location>
        <position position="1"/>
    </location>
</feature>
<feature type="domain" description="Homeobox" evidence="13">
    <location>
        <begin position="251"/>
        <end position="311"/>
    </location>
</feature>
<evidence type="ECO:0000256" key="2">
    <source>
        <dbReference type="ARBA" id="ARBA00006789"/>
    </source>
</evidence>
<evidence type="ECO:0000313" key="16">
    <source>
        <dbReference type="Proteomes" id="UP000324897"/>
    </source>
</evidence>
<dbReference type="InterPro" id="IPR017970">
    <property type="entry name" value="Homeobox_CS"/>
</dbReference>
<evidence type="ECO:0000256" key="1">
    <source>
        <dbReference type="ARBA" id="ARBA00004123"/>
    </source>
</evidence>
<evidence type="ECO:0000313" key="15">
    <source>
        <dbReference type="EMBL" id="TVU35032.1"/>
    </source>
</evidence>
<dbReference type="CDD" id="cd00086">
    <property type="entry name" value="homeodomain"/>
    <property type="match status" value="1"/>
</dbReference>
<feature type="DNA-binding region" description="Homeobox" evidence="9">
    <location>
        <begin position="253"/>
        <end position="312"/>
    </location>
</feature>
<evidence type="ECO:0000256" key="11">
    <source>
        <dbReference type="SAM" id="Coils"/>
    </source>
</evidence>
<proteinExistence type="inferred from homology"/>
<dbReference type="PROSITE" id="PS00027">
    <property type="entry name" value="HOMEOBOX_1"/>
    <property type="match status" value="1"/>
</dbReference>
<dbReference type="PROSITE" id="PS50848">
    <property type="entry name" value="START"/>
    <property type="match status" value="1"/>
</dbReference>